<proteinExistence type="inferred from homology"/>
<feature type="compositionally biased region" description="Basic and acidic residues" evidence="4">
    <location>
        <begin position="451"/>
        <end position="460"/>
    </location>
</feature>
<dbReference type="AlphaFoldDB" id="A0A841R5D0"/>
<sequence length="557" mass="62839">MALYRLSSKIGKSGTATSHYNYIAREGKYKKGTKKEDLVYKESKNLPTWANEKAAVFWKECSENYRKIELALPLELSSRDQIILTRKFCEKTFGDDFVYSFAIHENVGVLSGKRNPHAHILFSERKIERNRPEPNRENWFKKSRTRKDGTISGGYRKDKTITGTNRKNWLLNIRKRWEVLQNKALMITGSLERVDCRRKVEYAPESLIPAQIHLGAKRARMRAGEVWNEYQAIKAMPAVVAELKQVTAKEHSKTQKLGEISGGIEKVTAELQKARQAEIEAKNRKLQELRNEQIELMRSVGDDSDAAADLLAVDGTLLEYAPERLRNSPRVVKAALKQNPAAVKFIGARLQERMAEIEGNLTPLEKIIEIRKENWREYQRMLKLEAEKEAAAAKSPEIVPEAVPVEVEETAQRLAEQGQTAHTNTLAGEEQTLKRANFEDKKIEIVEKEPEIEPEPKKETLPVPTSRSAGTMISSSRNISTGETTTLYSNGTVRIAGELYEIADVGEIKGAEHGLLGTKYEVRLPNGVTFKVNEKVWAQSKQAVKGLDKGRGGFSIG</sequence>
<dbReference type="InterPro" id="IPR005053">
    <property type="entry name" value="MobA_MobL"/>
</dbReference>
<evidence type="ECO:0000259" key="5">
    <source>
        <dbReference type="Pfam" id="PF03389"/>
    </source>
</evidence>
<accession>A0A841R5D0</accession>
<reference evidence="7 8" key="1">
    <citation type="submission" date="2020-08" db="EMBL/GenBank/DDBJ databases">
        <title>Genomic Encyclopedia of Type Strains, Phase IV (KMG-IV): sequencing the most valuable type-strain genomes for metagenomic binning, comparative biology and taxonomic classification.</title>
        <authorList>
            <person name="Goeker M."/>
        </authorList>
    </citation>
    <scope>NUCLEOTIDE SEQUENCE [LARGE SCALE GENOMIC DNA]</scope>
    <source>
        <strain evidence="7 8">DSM 21255</strain>
    </source>
</reference>
<feature type="compositionally biased region" description="Polar residues" evidence="4">
    <location>
        <begin position="463"/>
        <end position="473"/>
    </location>
</feature>
<dbReference type="Pfam" id="PF03389">
    <property type="entry name" value="MobA_MobL"/>
    <property type="match status" value="1"/>
</dbReference>
<comment type="similarity">
    <text evidence="1">Belongs to the MobA/MobL family.</text>
</comment>
<comment type="caution">
    <text evidence="7">The sequence shown here is derived from an EMBL/GenBank/DDBJ whole genome shotgun (WGS) entry which is preliminary data.</text>
</comment>
<evidence type="ECO:0000259" key="6">
    <source>
        <dbReference type="Pfam" id="PF13475"/>
    </source>
</evidence>
<feature type="domain" description="MobA/MobL protein" evidence="5">
    <location>
        <begin position="25"/>
        <end position="221"/>
    </location>
</feature>
<dbReference type="Pfam" id="PF13475">
    <property type="entry name" value="DUF4116"/>
    <property type="match status" value="1"/>
</dbReference>
<dbReference type="Proteomes" id="UP000591941">
    <property type="component" value="Unassembled WGS sequence"/>
</dbReference>
<evidence type="ECO:0008006" key="9">
    <source>
        <dbReference type="Google" id="ProtNLM"/>
    </source>
</evidence>
<dbReference type="InterPro" id="IPR025197">
    <property type="entry name" value="DUF4116"/>
</dbReference>
<evidence type="ECO:0000313" key="8">
    <source>
        <dbReference type="Proteomes" id="UP000591941"/>
    </source>
</evidence>
<protein>
    <recommendedName>
        <fullName evidence="9">MobA/MobL protein domain-containing protein</fullName>
    </recommendedName>
</protein>
<dbReference type="Gene3D" id="3.30.930.30">
    <property type="match status" value="1"/>
</dbReference>
<feature type="coiled-coil region" evidence="3">
    <location>
        <begin position="264"/>
        <end position="299"/>
    </location>
</feature>
<evidence type="ECO:0000256" key="4">
    <source>
        <dbReference type="SAM" id="MobiDB-lite"/>
    </source>
</evidence>
<evidence type="ECO:0000256" key="1">
    <source>
        <dbReference type="ARBA" id="ARBA00010873"/>
    </source>
</evidence>
<evidence type="ECO:0000313" key="7">
    <source>
        <dbReference type="EMBL" id="MBB6478367.1"/>
    </source>
</evidence>
<keyword evidence="2" id="KW-0184">Conjugation</keyword>
<name>A0A841R5D0_9FIRM</name>
<organism evidence="7 8">
    <name type="scientific">Negativicoccus succinicivorans</name>
    <dbReference type="NCBI Taxonomy" id="620903"/>
    <lineage>
        <taxon>Bacteria</taxon>
        <taxon>Bacillati</taxon>
        <taxon>Bacillota</taxon>
        <taxon>Negativicutes</taxon>
        <taxon>Veillonellales</taxon>
        <taxon>Veillonellaceae</taxon>
        <taxon>Negativicoccus</taxon>
    </lineage>
</organism>
<dbReference type="EMBL" id="JACHHI010000009">
    <property type="protein sequence ID" value="MBB6478367.1"/>
    <property type="molecule type" value="Genomic_DNA"/>
</dbReference>
<gene>
    <name evidence="7" type="ORF">HNR45_001446</name>
</gene>
<feature type="domain" description="DUF4116" evidence="6">
    <location>
        <begin position="314"/>
        <end position="350"/>
    </location>
</feature>
<dbReference type="RefSeq" id="WP_184327599.1">
    <property type="nucleotide sequence ID" value="NZ_JACHHI010000009.1"/>
</dbReference>
<keyword evidence="3" id="KW-0175">Coiled coil</keyword>
<keyword evidence="8" id="KW-1185">Reference proteome</keyword>
<feature type="region of interest" description="Disordered" evidence="4">
    <location>
        <begin position="451"/>
        <end position="473"/>
    </location>
</feature>
<dbReference type="GeneID" id="93486695"/>
<evidence type="ECO:0000256" key="2">
    <source>
        <dbReference type="ARBA" id="ARBA00022971"/>
    </source>
</evidence>
<evidence type="ECO:0000256" key="3">
    <source>
        <dbReference type="SAM" id="Coils"/>
    </source>
</evidence>